<dbReference type="InterPro" id="IPR036291">
    <property type="entry name" value="NAD(P)-bd_dom_sf"/>
</dbReference>
<dbReference type="InterPro" id="IPR001509">
    <property type="entry name" value="Epimerase_deHydtase"/>
</dbReference>
<dbReference type="PATRIC" id="fig|1195236.3.peg.3915"/>
<dbReference type="EMBL" id="AORV01000052">
    <property type="protein sequence ID" value="EMS70571.1"/>
    <property type="molecule type" value="Genomic_DNA"/>
</dbReference>
<dbReference type="STRING" id="1195236.CTER_3697"/>
<dbReference type="Proteomes" id="UP000014155">
    <property type="component" value="Unassembled WGS sequence"/>
</dbReference>
<dbReference type="Pfam" id="PF01370">
    <property type="entry name" value="Epimerase"/>
    <property type="match status" value="1"/>
</dbReference>
<organism evidence="2 3">
    <name type="scientific">Ruminiclostridium cellobioparum subsp. termitidis CT1112</name>
    <dbReference type="NCBI Taxonomy" id="1195236"/>
    <lineage>
        <taxon>Bacteria</taxon>
        <taxon>Bacillati</taxon>
        <taxon>Bacillota</taxon>
        <taxon>Clostridia</taxon>
        <taxon>Eubacteriales</taxon>
        <taxon>Oscillospiraceae</taxon>
        <taxon>Ruminiclostridium</taxon>
    </lineage>
</organism>
<proteinExistence type="predicted"/>
<evidence type="ECO:0000313" key="2">
    <source>
        <dbReference type="EMBL" id="EMS70571.1"/>
    </source>
</evidence>
<comment type="caution">
    <text evidence="2">The sequence shown here is derived from an EMBL/GenBank/DDBJ whole genome shotgun (WGS) entry which is preliminary data.</text>
</comment>
<protein>
    <submittedName>
        <fullName evidence="2">Nucleoside-diphosphate-sugar epimerase</fullName>
    </submittedName>
</protein>
<reference evidence="2 3" key="1">
    <citation type="journal article" date="2013" name="Genome Announc.">
        <title>Draft Genome Sequence of the Cellulolytic, Mesophilic, Anaerobic Bacterium Clostridium termitidis Strain CT1112 (DSM 5398).</title>
        <authorList>
            <person name="Lal S."/>
            <person name="Ramachandran U."/>
            <person name="Zhang X."/>
            <person name="Munir R."/>
            <person name="Sparling R."/>
            <person name="Levin D.B."/>
        </authorList>
    </citation>
    <scope>NUCLEOTIDE SEQUENCE [LARGE SCALE GENOMIC DNA]</scope>
    <source>
        <strain evidence="2 3">CT1112</strain>
    </source>
</reference>
<dbReference type="Gene3D" id="3.40.50.720">
    <property type="entry name" value="NAD(P)-binding Rossmann-like Domain"/>
    <property type="match status" value="1"/>
</dbReference>
<gene>
    <name evidence="2" type="ORF">CTER_3697</name>
</gene>
<dbReference type="SUPFAM" id="SSF51735">
    <property type="entry name" value="NAD(P)-binding Rossmann-fold domains"/>
    <property type="match status" value="1"/>
</dbReference>
<evidence type="ECO:0000313" key="3">
    <source>
        <dbReference type="Proteomes" id="UP000014155"/>
    </source>
</evidence>
<evidence type="ECO:0000259" key="1">
    <source>
        <dbReference type="Pfam" id="PF01370"/>
    </source>
</evidence>
<dbReference type="PANTHER" id="PTHR43245">
    <property type="entry name" value="BIFUNCTIONAL POLYMYXIN RESISTANCE PROTEIN ARNA"/>
    <property type="match status" value="1"/>
</dbReference>
<feature type="domain" description="NAD-dependent epimerase/dehydratase" evidence="1">
    <location>
        <begin position="11"/>
        <end position="227"/>
    </location>
</feature>
<dbReference type="eggNOG" id="COG0451">
    <property type="taxonomic scope" value="Bacteria"/>
</dbReference>
<accession>S0FJT6</accession>
<dbReference type="AlphaFoldDB" id="S0FJT6"/>
<dbReference type="PANTHER" id="PTHR43245:SF13">
    <property type="entry name" value="UDP-D-APIOSE_UDP-D-XYLOSE SYNTHASE 2"/>
    <property type="match status" value="1"/>
</dbReference>
<name>S0FJT6_RUMCE</name>
<dbReference type="RefSeq" id="WP_004628159.1">
    <property type="nucleotide sequence ID" value="NZ_AORV01000052.1"/>
</dbReference>
<keyword evidence="3" id="KW-1185">Reference proteome</keyword>
<dbReference type="InterPro" id="IPR050177">
    <property type="entry name" value="Lipid_A_modif_metabolic_enz"/>
</dbReference>
<sequence length="305" mass="33726">MLSKNNKLKLLILGGSGFVSGHLVQKALEYGHEVWVLTRGSKPVPAGAISLQADRSDCRAFKKVIEDAGISWDAVLDCICMNAEAARQDVEVFRDRTKQLLVISTDIVYEPAARKFPQAEECENWVADGYAGNKRLCELELLNADTGGMSWTILRPGHIFGPGSQLGCLPLHQRDPQLIKRLMAHEPISLVGGGHFLLHPVYVTDLCELMLDLLGNQKARNRIFCVGGPEVIECRKYYQIIADILKVDIKIEDIPIEDFLPSHPEAVPSVCHRIYDLSELKAAGAKMPGTSVRKGLKLHVDALLK</sequence>